<gene>
    <name evidence="5" type="ORF">DFH08DRAFT_855816</name>
</gene>
<sequence length="782" mass="83231">MLFSHFILAAALLLASDVLATPETVVWFAQPGTAFTDSLMIGNGRLGASVWGGTSSDNIALNEDTLWSGGPYNPIHPGAHAALLTARAQINAQNWTDAEATINANVLGNPSSQTNFQTAGALVITTNHNTVSNYRRQLDTATGLVTTSYVFGGVTYTREYLSSAPDNVIAVHINSTASNAVSFTASFSTPQTVTSSSATASTVIVTANNTAEGVLPSAITFEKRMQVILSDGSSAAAGTNEITVSNATSATILISISTSFKNYADGSSQSPSARNTAVFSKIASTAWTSLRSRHIAAYTVLFNRFSIDLGNDAALSALPTDQRVARNMATFDPGLVSLFVNLGRSLLIGSSQPGAVQPANLQGIWQDGLTASWQSKYTININIEMNYWPAEVTGLSDCVEPLARMMEDVSVTGQSTAQTLWATTNTAKSSGLPPWVVHHNTDQWRATWPIDDARYGMWPTGGAWELQTLWEHFLFNPSNTTFAKRIYPLFAGSSQFFLETLVPYAGNSSWLVTNPSMSPEKEHPGNAADCSGPTLDNTLIRDVFQQTVTLASLLGVDSAFAAQITATRAKLPPFLIGSGGQLQEWLIDWDSTPSAFSHISPLYAVFPGSQIDPLSNATLAKAAAQLLVFRGPGDFGWPIAWRIPVYARLMDANNALNQLKLLLGDLGVYRGLLGKNSVFQIDANLGGAGGIIEMFLQSHNGEIRLLPAVPTVLPAGTIKGIRARGGYTVDLTWSNNQLASAVVTATIAGAKTMNVRLKNGPTLVALSLGQGQSRTFTSTDFA</sequence>
<dbReference type="Pfam" id="PF14498">
    <property type="entry name" value="Glyco_hyd_65N_2"/>
    <property type="match status" value="1"/>
</dbReference>
<dbReference type="Gene3D" id="2.60.40.1180">
    <property type="entry name" value="Golgi alpha-mannosidase II"/>
    <property type="match status" value="1"/>
</dbReference>
<feature type="domain" description="Glycosyl hydrolase family 95 N-terminal" evidence="2">
    <location>
        <begin position="27"/>
        <end position="263"/>
    </location>
</feature>
<evidence type="ECO:0000259" key="4">
    <source>
        <dbReference type="Pfam" id="PF22124"/>
    </source>
</evidence>
<feature type="domain" description="Alpha fucosidase A-like C-terminal" evidence="3">
    <location>
        <begin position="697"/>
        <end position="755"/>
    </location>
</feature>
<dbReference type="GO" id="GO:0004560">
    <property type="term" value="F:alpha-L-fucosidase activity"/>
    <property type="evidence" value="ECO:0007669"/>
    <property type="project" value="InterPro"/>
</dbReference>
<dbReference type="Proteomes" id="UP001218218">
    <property type="component" value="Unassembled WGS sequence"/>
</dbReference>
<protein>
    <submittedName>
        <fullName evidence="5">Alpha-l-fucosidase</fullName>
    </submittedName>
</protein>
<reference evidence="5" key="1">
    <citation type="submission" date="2023-03" db="EMBL/GenBank/DDBJ databases">
        <title>Massive genome expansion in bonnet fungi (Mycena s.s.) driven by repeated elements and novel gene families across ecological guilds.</title>
        <authorList>
            <consortium name="Lawrence Berkeley National Laboratory"/>
            <person name="Harder C.B."/>
            <person name="Miyauchi S."/>
            <person name="Viragh M."/>
            <person name="Kuo A."/>
            <person name="Thoen E."/>
            <person name="Andreopoulos B."/>
            <person name="Lu D."/>
            <person name="Skrede I."/>
            <person name="Drula E."/>
            <person name="Henrissat B."/>
            <person name="Morin E."/>
            <person name="Kohler A."/>
            <person name="Barry K."/>
            <person name="LaButti K."/>
            <person name="Morin E."/>
            <person name="Salamov A."/>
            <person name="Lipzen A."/>
            <person name="Mereny Z."/>
            <person name="Hegedus B."/>
            <person name="Baldrian P."/>
            <person name="Stursova M."/>
            <person name="Weitz H."/>
            <person name="Taylor A."/>
            <person name="Grigoriev I.V."/>
            <person name="Nagy L.G."/>
            <person name="Martin F."/>
            <person name="Kauserud H."/>
        </authorList>
    </citation>
    <scope>NUCLEOTIDE SEQUENCE</scope>
    <source>
        <strain evidence="5">CBHHK002</strain>
    </source>
</reference>
<evidence type="ECO:0000313" key="5">
    <source>
        <dbReference type="EMBL" id="KAJ7353031.1"/>
    </source>
</evidence>
<dbReference type="InterPro" id="IPR054363">
    <property type="entry name" value="GH95_cat"/>
</dbReference>
<name>A0AAD7AAG5_9AGAR</name>
<dbReference type="InterPro" id="IPR016518">
    <property type="entry name" value="Alpha-L-fucosidase"/>
</dbReference>
<feature type="signal peptide" evidence="1">
    <location>
        <begin position="1"/>
        <end position="20"/>
    </location>
</feature>
<organism evidence="5 6">
    <name type="scientific">Mycena albidolilacea</name>
    <dbReference type="NCBI Taxonomy" id="1033008"/>
    <lineage>
        <taxon>Eukaryota</taxon>
        <taxon>Fungi</taxon>
        <taxon>Dikarya</taxon>
        <taxon>Basidiomycota</taxon>
        <taxon>Agaricomycotina</taxon>
        <taxon>Agaricomycetes</taxon>
        <taxon>Agaricomycetidae</taxon>
        <taxon>Agaricales</taxon>
        <taxon>Marasmiineae</taxon>
        <taxon>Mycenaceae</taxon>
        <taxon>Mycena</taxon>
    </lineage>
</organism>
<dbReference type="PIRSF" id="PIRSF007663">
    <property type="entry name" value="UCP007663"/>
    <property type="match status" value="1"/>
</dbReference>
<dbReference type="PANTHER" id="PTHR31084">
    <property type="entry name" value="ALPHA-L-FUCOSIDASE 2"/>
    <property type="match status" value="1"/>
</dbReference>
<evidence type="ECO:0000313" key="6">
    <source>
        <dbReference type="Proteomes" id="UP001218218"/>
    </source>
</evidence>
<dbReference type="Gene3D" id="2.70.98.50">
    <property type="entry name" value="putative glycoside hydrolase family protein from bacillus halodurans"/>
    <property type="match status" value="1"/>
</dbReference>
<dbReference type="Pfam" id="PF21307">
    <property type="entry name" value="Glyco_hydro_95_C"/>
    <property type="match status" value="1"/>
</dbReference>
<accession>A0AAD7AAG5</accession>
<feature type="chain" id="PRO_5042080262" evidence="1">
    <location>
        <begin position="21"/>
        <end position="782"/>
    </location>
</feature>
<dbReference type="InterPro" id="IPR008928">
    <property type="entry name" value="6-hairpin_glycosidase_sf"/>
</dbReference>
<keyword evidence="1" id="KW-0732">Signal</keyword>
<evidence type="ECO:0000256" key="1">
    <source>
        <dbReference type="SAM" id="SignalP"/>
    </source>
</evidence>
<dbReference type="InterPro" id="IPR027414">
    <property type="entry name" value="GH95_N_dom"/>
</dbReference>
<evidence type="ECO:0000259" key="2">
    <source>
        <dbReference type="Pfam" id="PF14498"/>
    </source>
</evidence>
<dbReference type="InterPro" id="IPR049053">
    <property type="entry name" value="AFCA-like_C"/>
</dbReference>
<comment type="caution">
    <text evidence="5">The sequence shown here is derived from an EMBL/GenBank/DDBJ whole genome shotgun (WGS) entry which is preliminary data.</text>
</comment>
<dbReference type="SUPFAM" id="SSF48208">
    <property type="entry name" value="Six-hairpin glycosidases"/>
    <property type="match status" value="1"/>
</dbReference>
<dbReference type="PANTHER" id="PTHR31084:SF0">
    <property type="entry name" value="ALPHA-L-FUCOSIDASE 2"/>
    <property type="match status" value="1"/>
</dbReference>
<dbReference type="InterPro" id="IPR013780">
    <property type="entry name" value="Glyco_hydro_b"/>
</dbReference>
<evidence type="ECO:0000259" key="3">
    <source>
        <dbReference type="Pfam" id="PF21307"/>
    </source>
</evidence>
<feature type="domain" description="Glycosyl hydrolase family 95 catalytic" evidence="4">
    <location>
        <begin position="287"/>
        <end position="694"/>
    </location>
</feature>
<dbReference type="EMBL" id="JARIHO010000011">
    <property type="protein sequence ID" value="KAJ7353031.1"/>
    <property type="molecule type" value="Genomic_DNA"/>
</dbReference>
<proteinExistence type="predicted"/>
<dbReference type="Pfam" id="PF22124">
    <property type="entry name" value="Glyco_hydro_95_cat"/>
    <property type="match status" value="1"/>
</dbReference>
<dbReference type="AlphaFoldDB" id="A0AAD7AAG5"/>
<keyword evidence="6" id="KW-1185">Reference proteome</keyword>
<dbReference type="GO" id="GO:0005975">
    <property type="term" value="P:carbohydrate metabolic process"/>
    <property type="evidence" value="ECO:0007669"/>
    <property type="project" value="InterPro"/>
</dbReference>